<dbReference type="AlphaFoldDB" id="A0A2R5EQS2"/>
<reference evidence="2 3" key="1">
    <citation type="submission" date="2017-08" db="EMBL/GenBank/DDBJ databases">
        <title>Substantial Increase in Enzyme Production by Combined Drug-Resistance Mutations in Paenibacillus agaridevorans.</title>
        <authorList>
            <person name="Tanaka Y."/>
            <person name="Funane K."/>
            <person name="Hosaka T."/>
            <person name="Shiwa Y."/>
            <person name="Fujita N."/>
            <person name="Miyazaki T."/>
            <person name="Yoshikawa H."/>
            <person name="Murakami K."/>
            <person name="Kasahara K."/>
            <person name="Inaoka T."/>
            <person name="Hiraga Y."/>
            <person name="Ochi K."/>
        </authorList>
    </citation>
    <scope>NUCLEOTIDE SEQUENCE [LARGE SCALE GENOMIC DNA]</scope>
    <source>
        <strain evidence="2 3">T-3040</strain>
    </source>
</reference>
<feature type="compositionally biased region" description="Polar residues" evidence="1">
    <location>
        <begin position="22"/>
        <end position="35"/>
    </location>
</feature>
<keyword evidence="3" id="KW-1185">Reference proteome</keyword>
<dbReference type="Proteomes" id="UP000245202">
    <property type="component" value="Unassembled WGS sequence"/>
</dbReference>
<organism evidence="2 3">
    <name type="scientific">Paenibacillus agaridevorans</name>
    <dbReference type="NCBI Taxonomy" id="171404"/>
    <lineage>
        <taxon>Bacteria</taxon>
        <taxon>Bacillati</taxon>
        <taxon>Bacillota</taxon>
        <taxon>Bacilli</taxon>
        <taxon>Bacillales</taxon>
        <taxon>Paenibacillaceae</taxon>
        <taxon>Paenibacillus</taxon>
    </lineage>
</organism>
<dbReference type="EMBL" id="BDQX01000022">
    <property type="protein sequence ID" value="GBG05771.1"/>
    <property type="molecule type" value="Genomic_DNA"/>
</dbReference>
<feature type="region of interest" description="Disordered" evidence="1">
    <location>
        <begin position="1"/>
        <end position="36"/>
    </location>
</feature>
<evidence type="ECO:0000256" key="1">
    <source>
        <dbReference type="SAM" id="MobiDB-lite"/>
    </source>
</evidence>
<evidence type="ECO:0000313" key="2">
    <source>
        <dbReference type="EMBL" id="GBG05771.1"/>
    </source>
</evidence>
<gene>
    <name evidence="2" type="ORF">PAT3040_00256</name>
</gene>
<comment type="caution">
    <text evidence="2">The sequence shown here is derived from an EMBL/GenBank/DDBJ whole genome shotgun (WGS) entry which is preliminary data.</text>
</comment>
<sequence length="225" mass="25062">MRPGSDMMVVGDADMSKETTEPETQASGNDNQTNDNNEKMVELLKAVYHNGMTALKMFFEEVAGQIVNQERYGPIFVFQVRDASKNVYACGFFLQELIQRFQSGNDPAQWLSSFFFEMMKQEGGKGLPNPPSGEEETKALIDKTLVPHCIAAVREEFAPEQVHAGLGFVPEHGPVFEAGFPSIKDGNNVCAIPLHVLITHHLLNRDPAEILIQGLYNIREQHGLE</sequence>
<protein>
    <submittedName>
        <fullName evidence="2">Uncharacterized protein</fullName>
    </submittedName>
</protein>
<evidence type="ECO:0000313" key="3">
    <source>
        <dbReference type="Proteomes" id="UP000245202"/>
    </source>
</evidence>
<proteinExistence type="predicted"/>
<name>A0A2R5EQS2_9BACL</name>
<accession>A0A2R5EQS2</accession>